<accession>A0ABV1TDN1</accession>
<dbReference type="PANTHER" id="PTHR42847:SF4">
    <property type="entry name" value="ALKANESULFONATE MONOOXYGENASE-RELATED"/>
    <property type="match status" value="1"/>
</dbReference>
<sequence>MLTVYTTAPSSHSLTGHEFRQRAVDVARWTEAAGHRGLLVYTDNTLVDSWAAAQLMIEHTETLVPLVAVQPLFRHPFDVARAISSIGYLHGRQVDLNLVTGGFAGHMRELGDVLDHDERYDRLAEYGKIVNKLLTGARPVTHLGRHYGLNSASLTIPLPAELTPSIYVSGSSDACAQAQQTLGAVRLSYPRAAADYAEDPDGLRGNGIRLGIIARESSAEAWRIAHERFPSDELGERLHDVAAGQVESRWHQNLSRDAQNSHSPRDGYWLYPFRAYKTFCPYLVGSYQEVARLLGEYLDLGITALILDVPKDEDDLHHSDIALRLAQRMPTAV</sequence>
<evidence type="ECO:0000313" key="6">
    <source>
        <dbReference type="EMBL" id="MER6268142.1"/>
    </source>
</evidence>
<evidence type="ECO:0000256" key="2">
    <source>
        <dbReference type="ARBA" id="ARBA00022643"/>
    </source>
</evidence>
<keyword evidence="1" id="KW-0285">Flavoprotein</keyword>
<dbReference type="InterPro" id="IPR011251">
    <property type="entry name" value="Luciferase-like_dom"/>
</dbReference>
<keyword evidence="4" id="KW-0503">Monooxygenase</keyword>
<dbReference type="Pfam" id="PF00296">
    <property type="entry name" value="Bac_luciferase"/>
    <property type="match status" value="1"/>
</dbReference>
<dbReference type="PANTHER" id="PTHR42847">
    <property type="entry name" value="ALKANESULFONATE MONOOXYGENASE"/>
    <property type="match status" value="1"/>
</dbReference>
<evidence type="ECO:0000313" key="7">
    <source>
        <dbReference type="Proteomes" id="UP001490365"/>
    </source>
</evidence>
<evidence type="ECO:0000256" key="1">
    <source>
        <dbReference type="ARBA" id="ARBA00022630"/>
    </source>
</evidence>
<organism evidence="6 7">
    <name type="scientific">Streptomyces sp. 900105755</name>
    <dbReference type="NCBI Taxonomy" id="3154389"/>
    <lineage>
        <taxon>Bacteria</taxon>
        <taxon>Bacillati</taxon>
        <taxon>Actinomycetota</taxon>
        <taxon>Actinomycetes</taxon>
        <taxon>Kitasatosporales</taxon>
        <taxon>Streptomycetaceae</taxon>
        <taxon>Streptomyces</taxon>
    </lineage>
</organism>
<gene>
    <name evidence="6" type="ORF">ABT211_12680</name>
</gene>
<reference evidence="6 7" key="1">
    <citation type="submission" date="2024-06" db="EMBL/GenBank/DDBJ databases">
        <title>The Natural Products Discovery Center: Release of the First 8490 Sequenced Strains for Exploring Actinobacteria Biosynthetic Diversity.</title>
        <authorList>
            <person name="Kalkreuter E."/>
            <person name="Kautsar S.A."/>
            <person name="Yang D."/>
            <person name="Bader C.D."/>
            <person name="Teijaro C.N."/>
            <person name="Fluegel L."/>
            <person name="Davis C.M."/>
            <person name="Simpson J.R."/>
            <person name="Lauterbach L."/>
            <person name="Steele A.D."/>
            <person name="Gui C."/>
            <person name="Meng S."/>
            <person name="Li G."/>
            <person name="Viehrig K."/>
            <person name="Ye F."/>
            <person name="Su P."/>
            <person name="Kiefer A.F."/>
            <person name="Nichols A."/>
            <person name="Cepeda A.J."/>
            <person name="Yan W."/>
            <person name="Fan B."/>
            <person name="Jiang Y."/>
            <person name="Adhikari A."/>
            <person name="Zheng C.-J."/>
            <person name="Schuster L."/>
            <person name="Cowan T.M."/>
            <person name="Smanski M.J."/>
            <person name="Chevrette M.G."/>
            <person name="De Carvalho L.P.S."/>
            <person name="Shen B."/>
        </authorList>
    </citation>
    <scope>NUCLEOTIDE SEQUENCE [LARGE SCALE GENOMIC DNA]</scope>
    <source>
        <strain evidence="6 7">NPDC001694</strain>
    </source>
</reference>
<dbReference type="InterPro" id="IPR036661">
    <property type="entry name" value="Luciferase-like_sf"/>
</dbReference>
<evidence type="ECO:0000259" key="5">
    <source>
        <dbReference type="Pfam" id="PF00296"/>
    </source>
</evidence>
<evidence type="ECO:0000256" key="4">
    <source>
        <dbReference type="ARBA" id="ARBA00023033"/>
    </source>
</evidence>
<proteinExistence type="predicted"/>
<dbReference type="InterPro" id="IPR050172">
    <property type="entry name" value="SsuD_RutA_monooxygenase"/>
</dbReference>
<dbReference type="EMBL" id="JBEOZM010000004">
    <property type="protein sequence ID" value="MER6268142.1"/>
    <property type="molecule type" value="Genomic_DNA"/>
</dbReference>
<dbReference type="Proteomes" id="UP001490365">
    <property type="component" value="Unassembled WGS sequence"/>
</dbReference>
<keyword evidence="3" id="KW-0560">Oxidoreductase</keyword>
<feature type="domain" description="Luciferase-like" evidence="5">
    <location>
        <begin position="10"/>
        <end position="303"/>
    </location>
</feature>
<comment type="caution">
    <text evidence="6">The sequence shown here is derived from an EMBL/GenBank/DDBJ whole genome shotgun (WGS) entry which is preliminary data.</text>
</comment>
<protein>
    <submittedName>
        <fullName evidence="6">LLM class flavin-dependent oxidoreductase</fullName>
    </submittedName>
</protein>
<dbReference type="SUPFAM" id="SSF51679">
    <property type="entry name" value="Bacterial luciferase-like"/>
    <property type="match status" value="1"/>
</dbReference>
<keyword evidence="7" id="KW-1185">Reference proteome</keyword>
<evidence type="ECO:0000256" key="3">
    <source>
        <dbReference type="ARBA" id="ARBA00023002"/>
    </source>
</evidence>
<keyword evidence="2" id="KW-0288">FMN</keyword>
<dbReference type="Gene3D" id="3.20.20.30">
    <property type="entry name" value="Luciferase-like domain"/>
    <property type="match status" value="1"/>
</dbReference>
<dbReference type="RefSeq" id="WP_351956770.1">
    <property type="nucleotide sequence ID" value="NZ_JBEOZM010000004.1"/>
</dbReference>
<name>A0ABV1TDN1_9ACTN</name>